<dbReference type="Proteomes" id="UP000294229">
    <property type="component" value="Unassembled WGS sequence"/>
</dbReference>
<gene>
    <name evidence="4" type="ORF">EIG79_09380</name>
</gene>
<dbReference type="Pfam" id="PF04076">
    <property type="entry name" value="BOF"/>
    <property type="match status" value="1"/>
</dbReference>
<evidence type="ECO:0000256" key="3">
    <source>
        <dbReference type="SAM" id="SignalP"/>
    </source>
</evidence>
<evidence type="ECO:0000256" key="1">
    <source>
        <dbReference type="ARBA" id="ARBA00022729"/>
    </source>
</evidence>
<dbReference type="Gene3D" id="2.40.50.200">
    <property type="entry name" value="Bacterial OB-fold"/>
    <property type="match status" value="1"/>
</dbReference>
<feature type="chain" id="PRO_5032813585" evidence="3">
    <location>
        <begin position="22"/>
        <end position="167"/>
    </location>
</feature>
<organism evidence="4 5">
    <name type="scientific">Avibacterium paragallinarum</name>
    <name type="common">Haemophilus gallinarum</name>
    <dbReference type="NCBI Taxonomy" id="728"/>
    <lineage>
        <taxon>Bacteria</taxon>
        <taxon>Pseudomonadati</taxon>
        <taxon>Pseudomonadota</taxon>
        <taxon>Gammaproteobacteria</taxon>
        <taxon>Pasteurellales</taxon>
        <taxon>Pasteurellaceae</taxon>
        <taxon>Avibacterium</taxon>
    </lineage>
</organism>
<reference evidence="4 5" key="1">
    <citation type="submission" date="2018-11" db="EMBL/GenBank/DDBJ databases">
        <title>Sequencing Av. paragallinarum serogroups.</title>
        <authorList>
            <person name="Hellmuth J.E."/>
            <person name="Boucher C.E."/>
            <person name="Cason E.D."/>
        </authorList>
    </citation>
    <scope>NUCLEOTIDE SEQUENCE [LARGE SCALE GENOMIC DNA]</scope>
    <source>
        <strain evidence="4 5">SA-3</strain>
    </source>
</reference>
<protein>
    <submittedName>
        <fullName evidence="4">NirD/YgiW/YdeI family stress tolerance protein</fullName>
    </submittedName>
</protein>
<feature type="compositionally biased region" description="Polar residues" evidence="2">
    <location>
        <begin position="25"/>
        <end position="35"/>
    </location>
</feature>
<feature type="region of interest" description="Disordered" evidence="2">
    <location>
        <begin position="25"/>
        <end position="71"/>
    </location>
</feature>
<name>A0A8B3T6G0_AVIPA</name>
<dbReference type="EMBL" id="RQXS01000052">
    <property type="protein sequence ID" value="RZN57189.1"/>
    <property type="molecule type" value="Genomic_DNA"/>
</dbReference>
<feature type="compositionally biased region" description="Basic residues" evidence="2">
    <location>
        <begin position="42"/>
        <end position="51"/>
    </location>
</feature>
<evidence type="ECO:0000256" key="2">
    <source>
        <dbReference type="SAM" id="MobiDB-lite"/>
    </source>
</evidence>
<comment type="caution">
    <text evidence="4">The sequence shown here is derived from an EMBL/GenBank/DDBJ whole genome shotgun (WGS) entry which is preliminary data.</text>
</comment>
<dbReference type="InterPro" id="IPR036700">
    <property type="entry name" value="BOBF_sf"/>
</dbReference>
<dbReference type="PANTHER" id="PTHR36571:SF1">
    <property type="entry name" value="PROTEIN YGIW"/>
    <property type="match status" value="1"/>
</dbReference>
<dbReference type="RefSeq" id="WP_130230636.1">
    <property type="nucleotide sequence ID" value="NZ_JBJBHF010000005.1"/>
</dbReference>
<proteinExistence type="predicted"/>
<dbReference type="PANTHER" id="PTHR36571">
    <property type="entry name" value="PROTEIN YGIW"/>
    <property type="match status" value="1"/>
</dbReference>
<sequence>MKKFSLATILLLSMASFAANAENSVAQTTENSPTIQKGEKHQGKHHHKKSRGERMRGGFVDPSNPQTQKKAMPSFDANQLASLISQKGEWKDDQQVVLQGKIVKQLSKNDFLFRDNSGETEIEVKHRAWKGQIIKPNDEVKIFAEVDKSDNKLELEVHHIVKIQGEN</sequence>
<dbReference type="NCBIfam" id="NF033674">
    <property type="entry name" value="stress_OB_fold"/>
    <property type="match status" value="1"/>
</dbReference>
<keyword evidence="1 3" id="KW-0732">Signal</keyword>
<accession>A0A8B3T6G0</accession>
<evidence type="ECO:0000313" key="5">
    <source>
        <dbReference type="Proteomes" id="UP000294229"/>
    </source>
</evidence>
<dbReference type="AlphaFoldDB" id="A0A8B3T6G0"/>
<feature type="signal peptide" evidence="3">
    <location>
        <begin position="1"/>
        <end position="21"/>
    </location>
</feature>
<dbReference type="InterPro" id="IPR005220">
    <property type="entry name" value="CarO-like"/>
</dbReference>
<evidence type="ECO:0000313" key="4">
    <source>
        <dbReference type="EMBL" id="RZN57189.1"/>
    </source>
</evidence>
<dbReference type="SUPFAM" id="SSF101756">
    <property type="entry name" value="Hypothetical protein YgiW"/>
    <property type="match status" value="1"/>
</dbReference>